<dbReference type="Proteomes" id="UP000460298">
    <property type="component" value="Unassembled WGS sequence"/>
</dbReference>
<dbReference type="EMBL" id="WBUI01000021">
    <property type="protein sequence ID" value="KAB2930353.1"/>
    <property type="molecule type" value="Genomic_DNA"/>
</dbReference>
<name>A0A833GYZ3_9LEPT</name>
<sequence>MFAFSLLITPLALDITLVVLGAIGVLVLLGFFYRFILYPAFKVMADTSSPPPALGESKELILKNGRHLRYRLGLVDSDWKLRMKGIVEDHLVFDFRKDRTLEEYEIELIPSGPVLYRPPHEQHLQRMKGRDRIESRELIGHPALFRLVAAMQGERPVHYIEFELSTRFFIDNAGDERMKFIVELKRIHPGIDLKSRSKRGVYNFGRGPGDAAPHEE</sequence>
<evidence type="ECO:0000313" key="3">
    <source>
        <dbReference type="Proteomes" id="UP000460298"/>
    </source>
</evidence>
<evidence type="ECO:0000313" key="2">
    <source>
        <dbReference type="EMBL" id="KAB2930353.1"/>
    </source>
</evidence>
<reference evidence="2 3" key="1">
    <citation type="submission" date="2019-10" db="EMBL/GenBank/DDBJ databases">
        <title>Extracellular Electron Transfer in a Candidatus Methanoperedens spp. Enrichment Culture.</title>
        <authorList>
            <person name="Berger S."/>
            <person name="Rangel Shaw D."/>
            <person name="Berben T."/>
            <person name="In 'T Zandt M."/>
            <person name="Frank J."/>
            <person name="Reimann J."/>
            <person name="Jetten M.S.M."/>
            <person name="Welte C.U."/>
        </authorList>
    </citation>
    <scope>NUCLEOTIDE SEQUENCE [LARGE SCALE GENOMIC DNA]</scope>
    <source>
        <strain evidence="2">SB12</strain>
    </source>
</reference>
<evidence type="ECO:0000256" key="1">
    <source>
        <dbReference type="SAM" id="Phobius"/>
    </source>
</evidence>
<organism evidence="2 3">
    <name type="scientific">Leptonema illini</name>
    <dbReference type="NCBI Taxonomy" id="183"/>
    <lineage>
        <taxon>Bacteria</taxon>
        <taxon>Pseudomonadati</taxon>
        <taxon>Spirochaetota</taxon>
        <taxon>Spirochaetia</taxon>
        <taxon>Leptospirales</taxon>
        <taxon>Leptospiraceae</taxon>
        <taxon>Leptonema</taxon>
    </lineage>
</organism>
<keyword evidence="1" id="KW-0812">Transmembrane</keyword>
<keyword evidence="1" id="KW-0472">Membrane</keyword>
<keyword evidence="1" id="KW-1133">Transmembrane helix</keyword>
<gene>
    <name evidence="2" type="ORF">F9K24_16955</name>
</gene>
<comment type="caution">
    <text evidence="2">The sequence shown here is derived from an EMBL/GenBank/DDBJ whole genome shotgun (WGS) entry which is preliminary data.</text>
</comment>
<accession>A0A833GYZ3</accession>
<protein>
    <submittedName>
        <fullName evidence="2">Uncharacterized protein</fullName>
    </submittedName>
</protein>
<proteinExistence type="predicted"/>
<dbReference type="AlphaFoldDB" id="A0A833GYZ3"/>
<feature type="transmembrane region" description="Helical" evidence="1">
    <location>
        <begin position="15"/>
        <end position="36"/>
    </location>
</feature>